<dbReference type="Pfam" id="PF18491">
    <property type="entry name" value="SRA"/>
    <property type="match status" value="1"/>
</dbReference>
<dbReference type="Pfam" id="PF21598">
    <property type="entry name" value="PvuRts1I-like_N"/>
    <property type="match status" value="1"/>
</dbReference>
<evidence type="ECO:0000313" key="3">
    <source>
        <dbReference type="EMBL" id="SEA16676.1"/>
    </source>
</evidence>
<dbReference type="RefSeq" id="WP_092346195.1">
    <property type="nucleotide sequence ID" value="NZ_FNQN01000003.1"/>
</dbReference>
<reference evidence="3 4" key="1">
    <citation type="submission" date="2016-10" db="EMBL/GenBank/DDBJ databases">
        <authorList>
            <person name="de Groot N.N."/>
        </authorList>
    </citation>
    <scope>NUCLEOTIDE SEQUENCE [LARGE SCALE GENOMIC DNA]</scope>
    <source>
        <strain evidence="3 4">DSM 7343</strain>
    </source>
</reference>
<protein>
    <submittedName>
        <fullName evidence="3">Uncharacterized protein</fullName>
    </submittedName>
</protein>
<evidence type="ECO:0000259" key="1">
    <source>
        <dbReference type="Pfam" id="PF18491"/>
    </source>
</evidence>
<dbReference type="InterPro" id="IPR040674">
    <property type="entry name" value="PvuRts1I-like_SRA"/>
</dbReference>
<dbReference type="InterPro" id="IPR048797">
    <property type="entry name" value="PvuRts1I-like_N"/>
</dbReference>
<proteinExistence type="predicted"/>
<evidence type="ECO:0000259" key="2">
    <source>
        <dbReference type="Pfam" id="PF21598"/>
    </source>
</evidence>
<name>A0A1H3YYX4_9BACT</name>
<feature type="domain" description="PvuRts1 I-like SET and RING associated" evidence="1">
    <location>
        <begin position="151"/>
        <end position="289"/>
    </location>
</feature>
<sequence length="295" mass="35089">MAISKDEYILRSLKKISKKKWEFFIISRLLHGLDDDEIEFVTQQLVRRPDGRRAHTDLYFPQFNLHLEIDEPHHEKQKDEDRRREQDIVNMTDHVVERITVPESPDLVIKTVRQEVDSFIERVINLKSEYKAKKKFIPWDFESRYSSEPVIARGYLSIEDNVVFRTQVEALRCFGFKGKGWQRGAWVVPRTQDIIWFPRLYRHGIWDNVLTADGLTIYENVTKEHYEEGIRSIEKQRESNSKYPNRKYVVFAKAKDALGFNLLRYVGTFLWNKDDSTCEMLKFDRVSSEESIHPA</sequence>
<keyword evidence="4" id="KW-1185">Reference proteome</keyword>
<organism evidence="3 4">
    <name type="scientific">Desulfuromusa kysingii</name>
    <dbReference type="NCBI Taxonomy" id="37625"/>
    <lineage>
        <taxon>Bacteria</taxon>
        <taxon>Pseudomonadati</taxon>
        <taxon>Thermodesulfobacteriota</taxon>
        <taxon>Desulfuromonadia</taxon>
        <taxon>Desulfuromonadales</taxon>
        <taxon>Geopsychrobacteraceae</taxon>
        <taxon>Desulfuromusa</taxon>
    </lineage>
</organism>
<dbReference type="STRING" id="37625.SAMN05660420_01450"/>
<dbReference type="OrthoDB" id="5125854at2"/>
<evidence type="ECO:0000313" key="4">
    <source>
        <dbReference type="Proteomes" id="UP000199409"/>
    </source>
</evidence>
<dbReference type="AlphaFoldDB" id="A0A1H3YYX4"/>
<gene>
    <name evidence="3" type="ORF">SAMN05660420_01450</name>
</gene>
<accession>A0A1H3YYX4</accession>
<dbReference type="EMBL" id="FNQN01000003">
    <property type="protein sequence ID" value="SEA16676.1"/>
    <property type="molecule type" value="Genomic_DNA"/>
</dbReference>
<dbReference type="Proteomes" id="UP000199409">
    <property type="component" value="Unassembled WGS sequence"/>
</dbReference>
<feature type="domain" description="Restriction endonuclease PvuRts1 I-like N-terminal" evidence="2">
    <location>
        <begin position="7"/>
        <end position="124"/>
    </location>
</feature>